<keyword evidence="3" id="KW-1185">Reference proteome</keyword>
<evidence type="ECO:0000313" key="2">
    <source>
        <dbReference type="EMBL" id="ORY02000.1"/>
    </source>
</evidence>
<sequence>PWFDNPLKGATRTAKGMSFNQRHEANPLELFFDLVFVANLATFTAYHSISNASELFAYIGFFSVIWSSWFQITLHDVRFARDSIYERVCKMAQFVMFVGFALVGSSFHPYDQSLDVDSVCITLLMLRVLLIIQYFVVLVGVHKQGYHRLYLPLFLNILIYSLTAAMFAVSATAFTGEPSPLMYSVGYIILFLEALGVITISCMWRTLSFKSTHLVERMGLLTLIVIGEGAIGVTKTIGKLMGKGQDLQLSGLIFFIVLILFLMWMLYFDNRPRGSFGTIRQQIWSVLHFPLHLGIVGVVEGSQQMALAHYVLMKSEKFNSHLFSYCMDLHLNGSALVSVLETEVKAFKFDKKVESDRFLPTIHTHIYATGNATGLCSSASMPTYMNMYKAGRYPQPLTEVYSCVLSALYSSVSVVKPEDTEAVEIAYSAWRVVYNYYWSSVALAFICLAALQILMQRGRRNDGHHIMGVSARGLVVIFPLAFIIAAAKNHAWMYTFIGSSMVLPTMVILLLAVVVVDRL</sequence>
<name>A0A1Y1YVE2_9PLEO</name>
<dbReference type="InterPro" id="IPR010640">
    <property type="entry name" value="Low_temperature_requirement_A"/>
</dbReference>
<gene>
    <name evidence="2" type="ORF">BCR34DRAFT_463266</name>
</gene>
<dbReference type="EMBL" id="MCFA01000163">
    <property type="protein sequence ID" value="ORY02000.1"/>
    <property type="molecule type" value="Genomic_DNA"/>
</dbReference>
<feature type="transmembrane region" description="Helical" evidence="1">
    <location>
        <begin position="249"/>
        <end position="268"/>
    </location>
</feature>
<organism evidence="2 3">
    <name type="scientific">Clohesyomyces aquaticus</name>
    <dbReference type="NCBI Taxonomy" id="1231657"/>
    <lineage>
        <taxon>Eukaryota</taxon>
        <taxon>Fungi</taxon>
        <taxon>Dikarya</taxon>
        <taxon>Ascomycota</taxon>
        <taxon>Pezizomycotina</taxon>
        <taxon>Dothideomycetes</taxon>
        <taxon>Pleosporomycetidae</taxon>
        <taxon>Pleosporales</taxon>
        <taxon>Lindgomycetaceae</taxon>
        <taxon>Clohesyomyces</taxon>
    </lineage>
</organism>
<keyword evidence="1" id="KW-1133">Transmembrane helix</keyword>
<dbReference type="PANTHER" id="PTHR42101">
    <property type="entry name" value="CHROMOSOME 16, WHOLE GENOME SHOTGUN SEQUENCE"/>
    <property type="match status" value="1"/>
</dbReference>
<feature type="non-terminal residue" evidence="2">
    <location>
        <position position="519"/>
    </location>
</feature>
<dbReference type="OrthoDB" id="3177213at2759"/>
<feature type="transmembrane region" description="Helical" evidence="1">
    <location>
        <begin position="116"/>
        <end position="141"/>
    </location>
</feature>
<feature type="transmembrane region" description="Helical" evidence="1">
    <location>
        <begin position="466"/>
        <end position="486"/>
    </location>
</feature>
<feature type="transmembrane region" description="Helical" evidence="1">
    <location>
        <begin position="181"/>
        <end position="207"/>
    </location>
</feature>
<feature type="transmembrane region" description="Helical" evidence="1">
    <location>
        <begin position="436"/>
        <end position="454"/>
    </location>
</feature>
<dbReference type="PANTHER" id="PTHR42101:SF1">
    <property type="entry name" value="LOW TEMPERATURE REQUIREMENT A"/>
    <property type="match status" value="1"/>
</dbReference>
<protein>
    <submittedName>
        <fullName evidence="2">Bacterial low temperature requirement A protein-domain-containing protein</fullName>
    </submittedName>
</protein>
<dbReference type="Proteomes" id="UP000193144">
    <property type="component" value="Unassembled WGS sequence"/>
</dbReference>
<evidence type="ECO:0000256" key="1">
    <source>
        <dbReference type="SAM" id="Phobius"/>
    </source>
</evidence>
<evidence type="ECO:0000313" key="3">
    <source>
        <dbReference type="Proteomes" id="UP000193144"/>
    </source>
</evidence>
<feature type="transmembrane region" description="Helical" evidence="1">
    <location>
        <begin position="219"/>
        <end position="237"/>
    </location>
</feature>
<dbReference type="Pfam" id="PF06772">
    <property type="entry name" value="LtrA"/>
    <property type="match status" value="1"/>
</dbReference>
<feature type="transmembrane region" description="Helical" evidence="1">
    <location>
        <begin position="55"/>
        <end position="74"/>
    </location>
</feature>
<dbReference type="AlphaFoldDB" id="A0A1Y1YVE2"/>
<proteinExistence type="predicted"/>
<feature type="transmembrane region" description="Helical" evidence="1">
    <location>
        <begin position="94"/>
        <end position="110"/>
    </location>
</feature>
<accession>A0A1Y1YVE2</accession>
<dbReference type="STRING" id="1231657.A0A1Y1YVE2"/>
<feature type="transmembrane region" description="Helical" evidence="1">
    <location>
        <begin position="153"/>
        <end position="175"/>
    </location>
</feature>
<reference evidence="2 3" key="1">
    <citation type="submission" date="2016-07" db="EMBL/GenBank/DDBJ databases">
        <title>Pervasive Adenine N6-methylation of Active Genes in Fungi.</title>
        <authorList>
            <consortium name="DOE Joint Genome Institute"/>
            <person name="Mondo S.J."/>
            <person name="Dannebaum R.O."/>
            <person name="Kuo R.C."/>
            <person name="Labutti K."/>
            <person name="Haridas S."/>
            <person name="Kuo A."/>
            <person name="Salamov A."/>
            <person name="Ahrendt S.R."/>
            <person name="Lipzen A."/>
            <person name="Sullivan W."/>
            <person name="Andreopoulos W.B."/>
            <person name="Clum A."/>
            <person name="Lindquist E."/>
            <person name="Daum C."/>
            <person name="Ramamoorthy G.K."/>
            <person name="Gryganskyi A."/>
            <person name="Culley D."/>
            <person name="Magnuson J.K."/>
            <person name="James T.Y."/>
            <person name="O'Malley M.A."/>
            <person name="Stajich J.E."/>
            <person name="Spatafora J.W."/>
            <person name="Visel A."/>
            <person name="Grigoriev I.V."/>
        </authorList>
    </citation>
    <scope>NUCLEOTIDE SEQUENCE [LARGE SCALE GENOMIC DNA]</scope>
    <source>
        <strain evidence="2 3">CBS 115471</strain>
    </source>
</reference>
<keyword evidence="1" id="KW-0472">Membrane</keyword>
<keyword evidence="1" id="KW-0812">Transmembrane</keyword>
<feature type="transmembrane region" description="Helical" evidence="1">
    <location>
        <begin position="492"/>
        <end position="516"/>
    </location>
</feature>
<feature type="non-terminal residue" evidence="2">
    <location>
        <position position="1"/>
    </location>
</feature>
<comment type="caution">
    <text evidence="2">The sequence shown here is derived from an EMBL/GenBank/DDBJ whole genome shotgun (WGS) entry which is preliminary data.</text>
</comment>